<evidence type="ECO:0000313" key="1">
    <source>
        <dbReference type="EMBL" id="AFZ12413.1"/>
    </source>
</evidence>
<organism evidence="1 2">
    <name type="scientific">Crinalium epipsammum PCC 9333</name>
    <dbReference type="NCBI Taxonomy" id="1173022"/>
    <lineage>
        <taxon>Bacteria</taxon>
        <taxon>Bacillati</taxon>
        <taxon>Cyanobacteriota</taxon>
        <taxon>Cyanophyceae</taxon>
        <taxon>Gomontiellales</taxon>
        <taxon>Gomontiellaceae</taxon>
        <taxon>Crinalium</taxon>
    </lineage>
</organism>
<gene>
    <name evidence="1" type="ORF">Cri9333_1521</name>
</gene>
<dbReference type="HOGENOM" id="CLU_1624373_0_0_3"/>
<dbReference type="KEGG" id="cep:Cri9333_1521"/>
<dbReference type="STRING" id="1173022.Cri9333_1521"/>
<sequence>MSRISDYGFMLTFGFLVSTAAISATKASGDEILLRGVVYPQMTITPETESTTTEFSLELNSNDYPLTIEKDEDSTLLTKLYSIDLQTNSEGEFTVNVDSLGGYLENASGEKIPFTVKLAESGSLSPTEATKGKLDLLLKYDRKNIGQVGTYKGKVLLIIVHKR</sequence>
<keyword evidence="2" id="KW-1185">Reference proteome</keyword>
<dbReference type="AlphaFoldDB" id="K9VWD2"/>
<dbReference type="Proteomes" id="UP000010472">
    <property type="component" value="Chromosome"/>
</dbReference>
<dbReference type="RefSeq" id="WP_015202534.1">
    <property type="nucleotide sequence ID" value="NC_019753.1"/>
</dbReference>
<name>K9VWD2_9CYAN</name>
<protein>
    <submittedName>
        <fullName evidence="1">Uncharacterized protein</fullName>
    </submittedName>
</protein>
<accession>K9VWD2</accession>
<dbReference type="EMBL" id="CP003620">
    <property type="protein sequence ID" value="AFZ12413.1"/>
    <property type="molecule type" value="Genomic_DNA"/>
</dbReference>
<reference evidence="1 2" key="1">
    <citation type="submission" date="2012-06" db="EMBL/GenBank/DDBJ databases">
        <title>Finished chromosome of genome of Crinalium epipsammum PCC 9333.</title>
        <authorList>
            <consortium name="US DOE Joint Genome Institute"/>
            <person name="Gugger M."/>
            <person name="Coursin T."/>
            <person name="Rippka R."/>
            <person name="Tandeau De Marsac N."/>
            <person name="Huntemann M."/>
            <person name="Wei C.-L."/>
            <person name="Han J."/>
            <person name="Detter J.C."/>
            <person name="Han C."/>
            <person name="Tapia R."/>
            <person name="Davenport K."/>
            <person name="Daligault H."/>
            <person name="Erkkila T."/>
            <person name="Gu W."/>
            <person name="Munk A.C.C."/>
            <person name="Teshima H."/>
            <person name="Xu Y."/>
            <person name="Chain P."/>
            <person name="Chen A."/>
            <person name="Krypides N."/>
            <person name="Mavromatis K."/>
            <person name="Markowitz V."/>
            <person name="Szeto E."/>
            <person name="Ivanova N."/>
            <person name="Mikhailova N."/>
            <person name="Ovchinnikova G."/>
            <person name="Pagani I."/>
            <person name="Pati A."/>
            <person name="Goodwin L."/>
            <person name="Peters L."/>
            <person name="Pitluck S."/>
            <person name="Woyke T."/>
            <person name="Kerfeld C."/>
        </authorList>
    </citation>
    <scope>NUCLEOTIDE SEQUENCE [LARGE SCALE GENOMIC DNA]</scope>
    <source>
        <strain evidence="1 2">PCC 9333</strain>
    </source>
</reference>
<evidence type="ECO:0000313" key="2">
    <source>
        <dbReference type="Proteomes" id="UP000010472"/>
    </source>
</evidence>
<proteinExistence type="predicted"/>